<feature type="transmembrane region" description="Helical" evidence="2">
    <location>
        <begin position="551"/>
        <end position="574"/>
    </location>
</feature>
<evidence type="ECO:0000256" key="1">
    <source>
        <dbReference type="SAM" id="MobiDB-lite"/>
    </source>
</evidence>
<evidence type="ECO:0000256" key="3">
    <source>
        <dbReference type="SAM" id="SignalP"/>
    </source>
</evidence>
<feature type="region of interest" description="Disordered" evidence="1">
    <location>
        <begin position="106"/>
        <end position="159"/>
    </location>
</feature>
<feature type="compositionally biased region" description="Polar residues" evidence="1">
    <location>
        <begin position="710"/>
        <end position="728"/>
    </location>
</feature>
<feature type="compositionally biased region" description="Pro residues" evidence="1">
    <location>
        <begin position="652"/>
        <end position="662"/>
    </location>
</feature>
<keyword evidence="2" id="KW-1133">Transmembrane helix</keyword>
<dbReference type="Proteomes" id="UP001321473">
    <property type="component" value="Unassembled WGS sequence"/>
</dbReference>
<dbReference type="EMBL" id="JARKHS020032754">
    <property type="protein sequence ID" value="KAK8759667.1"/>
    <property type="molecule type" value="Genomic_DNA"/>
</dbReference>
<sequence>MGSLTWTLLPLTLLGGVPLPPSSYTIYIQRELHRLCKPASSWLCPKDMISLCDRLEFTKLFSSWTAVASASAVKEQQDNVVEMLEERMNKVQGQVDPWTSPLATVLRQKRDVPHSEKKGGNKSSPSASYSSQDTPTSKRGSRTTTAEENAVKRMSLTNSPDVKSFRNATAVSLDSQLVQELTSHASTHNFYFERLATAGKIEYQNGIPGNEFETAVLKQDITNEITDSTNSTATKTSDPSTQASNNTDFDGIAAVTYQYSSEPTDVSASRRWNPGGTPAELTTSGEALFLTINESVLFRRARNADSDVSDDQAKTLNTRQLVSNYSTSTEHDSSLTSAAYITDSASESFTHKNDHVTATPELLDEPVILTTQDLPVGTASPVNTVKPEEFTQTTLDEKIQVQTSTVANETGRKKPEVAPTMPSPEAYPSVNSVRVRLGLDARYNSCVRGREWQFREHIRRQLSVLLRVPLPGIRNVRVRPGSILVDADMVPVKTPTLELDKPALLAARRDLQERIDRGAVVVVDLDGNRLPIFTSTVYSLQPPHGTSYSPALLGALTAMFLAAASVIVASACLAKRHIGERHVSPSPERELDLEQPVEPQFLRLVSPSLLISTRLEDPASVTILRDTRMLPRRSLVPEPPVYKPARSDGHAPPVPPPPPVPGDEPSERLSAETWQSHPLDSPVAPSDSFSLEPWSTTPYQSRSEAEYGSDVTSRWTATPSGRWTSRSESFCEKTSARVPFSEKRVQNGRVK</sequence>
<organism evidence="4 5">
    <name type="scientific">Amblyomma americanum</name>
    <name type="common">Lone star tick</name>
    <dbReference type="NCBI Taxonomy" id="6943"/>
    <lineage>
        <taxon>Eukaryota</taxon>
        <taxon>Metazoa</taxon>
        <taxon>Ecdysozoa</taxon>
        <taxon>Arthropoda</taxon>
        <taxon>Chelicerata</taxon>
        <taxon>Arachnida</taxon>
        <taxon>Acari</taxon>
        <taxon>Parasitiformes</taxon>
        <taxon>Ixodida</taxon>
        <taxon>Ixodoidea</taxon>
        <taxon>Ixodidae</taxon>
        <taxon>Amblyomminae</taxon>
        <taxon>Amblyomma</taxon>
    </lineage>
</organism>
<feature type="chain" id="PRO_5042926768" evidence="3">
    <location>
        <begin position="17"/>
        <end position="751"/>
    </location>
</feature>
<evidence type="ECO:0000313" key="5">
    <source>
        <dbReference type="Proteomes" id="UP001321473"/>
    </source>
</evidence>
<feature type="compositionally biased region" description="Polar residues" evidence="1">
    <location>
        <begin position="687"/>
        <end position="702"/>
    </location>
</feature>
<feature type="region of interest" description="Disordered" evidence="1">
    <location>
        <begin position="405"/>
        <end position="425"/>
    </location>
</feature>
<name>A0AAQ4DB27_AMBAM</name>
<evidence type="ECO:0000256" key="2">
    <source>
        <dbReference type="SAM" id="Phobius"/>
    </source>
</evidence>
<gene>
    <name evidence="4" type="ORF">V5799_002699</name>
</gene>
<keyword evidence="2" id="KW-0472">Membrane</keyword>
<feature type="signal peptide" evidence="3">
    <location>
        <begin position="1"/>
        <end position="16"/>
    </location>
</feature>
<feature type="region of interest" description="Disordered" evidence="1">
    <location>
        <begin position="228"/>
        <end position="247"/>
    </location>
</feature>
<proteinExistence type="predicted"/>
<reference evidence="4 5" key="1">
    <citation type="journal article" date="2023" name="Arcadia Sci">
        <title>De novo assembly of a long-read Amblyomma americanum tick genome.</title>
        <authorList>
            <person name="Chou S."/>
            <person name="Poskanzer K.E."/>
            <person name="Rollins M."/>
            <person name="Thuy-Boun P.S."/>
        </authorList>
    </citation>
    <scope>NUCLEOTIDE SEQUENCE [LARGE SCALE GENOMIC DNA]</scope>
    <source>
        <strain evidence="4">F_SG_1</strain>
        <tissue evidence="4">Salivary glands</tissue>
    </source>
</reference>
<keyword evidence="5" id="KW-1185">Reference proteome</keyword>
<protein>
    <submittedName>
        <fullName evidence="4">Uncharacterized protein</fullName>
    </submittedName>
</protein>
<dbReference type="AlphaFoldDB" id="A0AAQ4DB27"/>
<keyword evidence="3" id="KW-0732">Signal</keyword>
<comment type="caution">
    <text evidence="4">The sequence shown here is derived from an EMBL/GenBank/DDBJ whole genome shotgun (WGS) entry which is preliminary data.</text>
</comment>
<feature type="region of interest" description="Disordered" evidence="1">
    <location>
        <begin position="635"/>
        <end position="728"/>
    </location>
</feature>
<feature type="compositionally biased region" description="Polar residues" evidence="1">
    <location>
        <begin position="121"/>
        <end position="147"/>
    </location>
</feature>
<keyword evidence="2" id="KW-0812">Transmembrane</keyword>
<feature type="compositionally biased region" description="Basic and acidic residues" evidence="1">
    <location>
        <begin position="108"/>
        <end position="119"/>
    </location>
</feature>
<accession>A0AAQ4DB27</accession>
<evidence type="ECO:0000313" key="4">
    <source>
        <dbReference type="EMBL" id="KAK8759667.1"/>
    </source>
</evidence>